<protein>
    <submittedName>
        <fullName evidence="1">Uncharacterized protein</fullName>
    </submittedName>
</protein>
<evidence type="ECO:0000313" key="1">
    <source>
        <dbReference type="EMBL" id="CAA6675678.1"/>
    </source>
</evidence>
<sequence length="73" mass="8238">MKFTMINPSIKLLVIALEGQERRDLKNLHNTIDVHPVDVHSLHSQPQETGQGDVCQWLDNVGLNALKHPCDDN</sequence>
<organism evidence="1 2">
    <name type="scientific">Spirodela intermedia</name>
    <name type="common">Intermediate duckweed</name>
    <dbReference type="NCBI Taxonomy" id="51605"/>
    <lineage>
        <taxon>Eukaryota</taxon>
        <taxon>Viridiplantae</taxon>
        <taxon>Streptophyta</taxon>
        <taxon>Embryophyta</taxon>
        <taxon>Tracheophyta</taxon>
        <taxon>Spermatophyta</taxon>
        <taxon>Magnoliopsida</taxon>
        <taxon>Liliopsida</taxon>
        <taxon>Araceae</taxon>
        <taxon>Lemnoideae</taxon>
        <taxon>Spirodela</taxon>
    </lineage>
</organism>
<accession>A0ABN7ECP4</accession>
<dbReference type="Proteomes" id="UP001189122">
    <property type="component" value="Unassembled WGS sequence"/>
</dbReference>
<evidence type="ECO:0000313" key="2">
    <source>
        <dbReference type="Proteomes" id="UP001189122"/>
    </source>
</evidence>
<name>A0ABN7ECP4_SPIIN</name>
<comment type="caution">
    <text evidence="1">The sequence shown here is derived from an EMBL/GenBank/DDBJ whole genome shotgun (WGS) entry which is preliminary data.</text>
</comment>
<dbReference type="EMBL" id="CACRZD030000385">
    <property type="protein sequence ID" value="CAA6675678.1"/>
    <property type="molecule type" value="Genomic_DNA"/>
</dbReference>
<proteinExistence type="predicted"/>
<gene>
    <name evidence="1" type="ORF">SI7747_UN022020</name>
</gene>
<keyword evidence="2" id="KW-1185">Reference proteome</keyword>
<reference evidence="2" key="1">
    <citation type="journal article" date="2020" name="Sci. Rep.">
        <title>Chromosome-scale genome assembly for the duckweed Spirodela intermedia, integrating cytogenetic maps, PacBio and Oxford Nanopore libraries.</title>
        <authorList>
            <person name="Hoang P.T.N."/>
            <person name="Fiebig A."/>
            <person name="Novak P."/>
            <person name="Macas J."/>
            <person name="Cao H.X."/>
            <person name="Stepanenko A."/>
            <person name="Chen G."/>
            <person name="Borisjuk N."/>
            <person name="Scholz U."/>
            <person name="Schubert I."/>
        </authorList>
    </citation>
    <scope>NUCLEOTIDE SEQUENCE [LARGE SCALE GENOMIC DNA]</scope>
</reference>